<feature type="region of interest" description="Disordered" evidence="1">
    <location>
        <begin position="61"/>
        <end position="86"/>
    </location>
</feature>
<evidence type="ECO:0000313" key="3">
    <source>
        <dbReference type="Proteomes" id="UP000786811"/>
    </source>
</evidence>
<comment type="caution">
    <text evidence="2">The sequence shown here is derived from an EMBL/GenBank/DDBJ whole genome shotgun (WGS) entry which is preliminary data.</text>
</comment>
<name>A0A8J2EAK9_COTCN</name>
<protein>
    <submittedName>
        <fullName evidence="2">Uncharacterized protein</fullName>
    </submittedName>
</protein>
<evidence type="ECO:0000313" key="2">
    <source>
        <dbReference type="EMBL" id="CAG5071450.1"/>
    </source>
</evidence>
<feature type="compositionally biased region" description="Polar residues" evidence="1">
    <location>
        <begin position="16"/>
        <end position="25"/>
    </location>
</feature>
<keyword evidence="3" id="KW-1185">Reference proteome</keyword>
<dbReference type="EMBL" id="CAJNRD030000399">
    <property type="protein sequence ID" value="CAG5071450.1"/>
    <property type="molecule type" value="Genomic_DNA"/>
</dbReference>
<dbReference type="Proteomes" id="UP000786811">
    <property type="component" value="Unassembled WGS sequence"/>
</dbReference>
<dbReference type="OrthoDB" id="6621317at2759"/>
<organism evidence="2 3">
    <name type="scientific">Cotesia congregata</name>
    <name type="common">Parasitoid wasp</name>
    <name type="synonym">Apanteles congregatus</name>
    <dbReference type="NCBI Taxonomy" id="51543"/>
    <lineage>
        <taxon>Eukaryota</taxon>
        <taxon>Metazoa</taxon>
        <taxon>Ecdysozoa</taxon>
        <taxon>Arthropoda</taxon>
        <taxon>Hexapoda</taxon>
        <taxon>Insecta</taxon>
        <taxon>Pterygota</taxon>
        <taxon>Neoptera</taxon>
        <taxon>Endopterygota</taxon>
        <taxon>Hymenoptera</taxon>
        <taxon>Apocrita</taxon>
        <taxon>Ichneumonoidea</taxon>
        <taxon>Braconidae</taxon>
        <taxon>Microgastrinae</taxon>
        <taxon>Cotesia</taxon>
    </lineage>
</organism>
<reference evidence="2" key="1">
    <citation type="submission" date="2021-04" db="EMBL/GenBank/DDBJ databases">
        <authorList>
            <person name="Chebbi M.A.C M."/>
        </authorList>
    </citation>
    <scope>NUCLEOTIDE SEQUENCE</scope>
</reference>
<sequence>MGNSSVYAVHNKEHSTSTSQSHLEQQISDLKLSMKSLQQDISNIQLQLQQQLLLINNLSQRKSRADQGYGRSQSRGRASTPNPNGY</sequence>
<feature type="non-terminal residue" evidence="2">
    <location>
        <position position="86"/>
    </location>
</feature>
<accession>A0A8J2EAK9</accession>
<gene>
    <name evidence="2" type="ORF">HICCMSTLAB_LOCUS52</name>
</gene>
<evidence type="ECO:0000256" key="1">
    <source>
        <dbReference type="SAM" id="MobiDB-lite"/>
    </source>
</evidence>
<feature type="compositionally biased region" description="Polar residues" evidence="1">
    <location>
        <begin position="70"/>
        <end position="86"/>
    </location>
</feature>
<dbReference type="AlphaFoldDB" id="A0A8J2EAK9"/>
<feature type="region of interest" description="Disordered" evidence="1">
    <location>
        <begin position="1"/>
        <end position="25"/>
    </location>
</feature>
<proteinExistence type="predicted"/>